<dbReference type="GeneTree" id="ENSGT00970000195111"/>
<keyword evidence="8" id="KW-0443">Lipid metabolism</keyword>
<feature type="transmembrane region" description="Helical" evidence="11">
    <location>
        <begin position="41"/>
        <end position="62"/>
    </location>
</feature>
<dbReference type="OMA" id="YLFLPRY"/>
<dbReference type="UniPathway" id="UPA00222"/>
<comment type="subcellular location">
    <subcellularLocation>
        <location evidence="1">Endoplasmic reticulum membrane</location>
        <topology evidence="1">Multi-pass membrane protein</topology>
    </subcellularLocation>
</comment>
<dbReference type="InterPro" id="IPR051900">
    <property type="entry name" value="SPT_small_subunit"/>
</dbReference>
<dbReference type="GO" id="GO:0005789">
    <property type="term" value="C:endoplasmic reticulum membrane"/>
    <property type="evidence" value="ECO:0007669"/>
    <property type="project" value="UniProtKB-SubCell"/>
</dbReference>
<evidence type="ECO:0000256" key="10">
    <source>
        <dbReference type="ARBA" id="ARBA00038370"/>
    </source>
</evidence>
<dbReference type="AlphaFoldDB" id="H2XUX1"/>
<reference evidence="12" key="2">
    <citation type="journal article" date="2008" name="Genome Biol.">
        <title>Improved genome assembly and evidence-based global gene model set for the chordate Ciona intestinalis: new insight into intron and operon populations.</title>
        <authorList>
            <person name="Satou Y."/>
            <person name="Mineta K."/>
            <person name="Ogasawara M."/>
            <person name="Sasakura Y."/>
            <person name="Shoguchi E."/>
            <person name="Ueno K."/>
            <person name="Yamada L."/>
            <person name="Matsumoto J."/>
            <person name="Wasserscheid J."/>
            <person name="Dewar K."/>
            <person name="Wiley G.B."/>
            <person name="Macmil S.L."/>
            <person name="Roe B.A."/>
            <person name="Zeller R.W."/>
            <person name="Hastings K.E."/>
            <person name="Lemaire P."/>
            <person name="Lindquist E."/>
            <person name="Endo T."/>
            <person name="Hotta K."/>
            <person name="Inaba K."/>
        </authorList>
    </citation>
    <scope>NUCLEOTIDE SEQUENCE [LARGE SCALE GENOMIC DNA]</scope>
    <source>
        <strain evidence="12">wild type</strain>
    </source>
</reference>
<comment type="pathway">
    <text evidence="2">Lipid metabolism; sphingolipid metabolism.</text>
</comment>
<evidence type="ECO:0000256" key="8">
    <source>
        <dbReference type="ARBA" id="ARBA00023098"/>
    </source>
</evidence>
<evidence type="ECO:0000256" key="3">
    <source>
        <dbReference type="ARBA" id="ARBA00004991"/>
    </source>
</evidence>
<dbReference type="InParanoid" id="H2XUX1"/>
<dbReference type="GO" id="GO:0046513">
    <property type="term" value="P:ceramide biosynthetic process"/>
    <property type="evidence" value="ECO:0000318"/>
    <property type="project" value="GO_Central"/>
</dbReference>
<keyword evidence="13" id="KW-1185">Reference proteome</keyword>
<keyword evidence="9 11" id="KW-0472">Membrane</keyword>
<proteinExistence type="inferred from homology"/>
<evidence type="ECO:0000256" key="9">
    <source>
        <dbReference type="ARBA" id="ARBA00023136"/>
    </source>
</evidence>
<reference evidence="12" key="3">
    <citation type="submission" date="2025-08" db="UniProtKB">
        <authorList>
            <consortium name="Ensembl"/>
        </authorList>
    </citation>
    <scope>IDENTIFICATION</scope>
</reference>
<evidence type="ECO:0008006" key="14">
    <source>
        <dbReference type="Google" id="ProtNLM"/>
    </source>
</evidence>
<evidence type="ECO:0000256" key="4">
    <source>
        <dbReference type="ARBA" id="ARBA00022692"/>
    </source>
</evidence>
<sequence length="78" mass="9171">MGFDFKLFGKKPTSVVGYIEWLYFIYCITTGIYMLDPWERTVFNTCLILLLSMSFYTAYAFLPQHIFAMLSHFGLMDT</sequence>
<dbReference type="STRING" id="7719.ENSCINP00000033455"/>
<evidence type="ECO:0000256" key="11">
    <source>
        <dbReference type="SAM" id="Phobius"/>
    </source>
</evidence>
<dbReference type="Proteomes" id="UP000008144">
    <property type="component" value="Chromosome 4"/>
</dbReference>
<name>H2XUX1_CIOIN</name>
<dbReference type="HOGENOM" id="CLU_187811_1_0_1"/>
<evidence type="ECO:0000256" key="6">
    <source>
        <dbReference type="ARBA" id="ARBA00022919"/>
    </source>
</evidence>
<dbReference type="InterPro" id="IPR024512">
    <property type="entry name" value="Ser_palmitoyltrfase_ssu-like"/>
</dbReference>
<evidence type="ECO:0000256" key="7">
    <source>
        <dbReference type="ARBA" id="ARBA00022989"/>
    </source>
</evidence>
<evidence type="ECO:0000256" key="1">
    <source>
        <dbReference type="ARBA" id="ARBA00004477"/>
    </source>
</evidence>
<dbReference type="PANTHER" id="PTHR47084:SF1">
    <property type="entry name" value="SERINE PALMITOYLTRANSFERASE SMALL SUBUNIT A"/>
    <property type="match status" value="1"/>
</dbReference>
<keyword evidence="6" id="KW-0746">Sphingolipid metabolism</keyword>
<keyword evidence="7 11" id="KW-1133">Transmembrane helix</keyword>
<dbReference type="GO" id="GO:0017059">
    <property type="term" value="C:serine palmitoyltransferase complex"/>
    <property type="evidence" value="ECO:0000318"/>
    <property type="project" value="GO_Central"/>
</dbReference>
<evidence type="ECO:0000256" key="2">
    <source>
        <dbReference type="ARBA" id="ARBA00004760"/>
    </source>
</evidence>
<reference evidence="13" key="1">
    <citation type="journal article" date="2002" name="Science">
        <title>The draft genome of Ciona intestinalis: insights into chordate and vertebrate origins.</title>
        <authorList>
            <person name="Dehal P."/>
            <person name="Satou Y."/>
            <person name="Campbell R.K."/>
            <person name="Chapman J."/>
            <person name="Degnan B."/>
            <person name="De Tomaso A."/>
            <person name="Davidson B."/>
            <person name="Di Gregorio A."/>
            <person name="Gelpke M."/>
            <person name="Goodstein D.M."/>
            <person name="Harafuji N."/>
            <person name="Hastings K.E."/>
            <person name="Ho I."/>
            <person name="Hotta K."/>
            <person name="Huang W."/>
            <person name="Kawashima T."/>
            <person name="Lemaire P."/>
            <person name="Martinez D."/>
            <person name="Meinertzhagen I.A."/>
            <person name="Necula S."/>
            <person name="Nonaka M."/>
            <person name="Putnam N."/>
            <person name="Rash S."/>
            <person name="Saiga H."/>
            <person name="Satake M."/>
            <person name="Terry A."/>
            <person name="Yamada L."/>
            <person name="Wang H.G."/>
            <person name="Awazu S."/>
            <person name="Azumi K."/>
            <person name="Boore J."/>
            <person name="Branno M."/>
            <person name="Chin-Bow S."/>
            <person name="DeSantis R."/>
            <person name="Doyle S."/>
            <person name="Francino P."/>
            <person name="Keys D.N."/>
            <person name="Haga S."/>
            <person name="Hayashi H."/>
            <person name="Hino K."/>
            <person name="Imai K.S."/>
            <person name="Inaba K."/>
            <person name="Kano S."/>
            <person name="Kobayashi K."/>
            <person name="Kobayashi M."/>
            <person name="Lee B.I."/>
            <person name="Makabe K.W."/>
            <person name="Manohar C."/>
            <person name="Matassi G."/>
            <person name="Medina M."/>
            <person name="Mochizuki Y."/>
            <person name="Mount S."/>
            <person name="Morishita T."/>
            <person name="Miura S."/>
            <person name="Nakayama A."/>
            <person name="Nishizaka S."/>
            <person name="Nomoto H."/>
            <person name="Ohta F."/>
            <person name="Oishi K."/>
            <person name="Rigoutsos I."/>
            <person name="Sano M."/>
            <person name="Sasaki A."/>
            <person name="Sasakura Y."/>
            <person name="Shoguchi E."/>
            <person name="Shin-i T."/>
            <person name="Spagnuolo A."/>
            <person name="Stainier D."/>
            <person name="Suzuki M.M."/>
            <person name="Tassy O."/>
            <person name="Takatori N."/>
            <person name="Tokuoka M."/>
            <person name="Yagi K."/>
            <person name="Yoshizaki F."/>
            <person name="Wada S."/>
            <person name="Zhang C."/>
            <person name="Hyatt P.D."/>
            <person name="Larimer F."/>
            <person name="Detter C."/>
            <person name="Doggett N."/>
            <person name="Glavina T."/>
            <person name="Hawkins T."/>
            <person name="Richardson P."/>
            <person name="Lucas S."/>
            <person name="Kohara Y."/>
            <person name="Levine M."/>
            <person name="Satoh N."/>
            <person name="Rokhsar D.S."/>
        </authorList>
    </citation>
    <scope>NUCLEOTIDE SEQUENCE [LARGE SCALE GENOMIC DNA]</scope>
</reference>
<dbReference type="Ensembl" id="ENSCINT00000033832.1">
    <property type="protein sequence ID" value="ENSCINP00000033455.1"/>
    <property type="gene ID" value="ENSCING00000018406.1"/>
</dbReference>
<keyword evidence="5" id="KW-0256">Endoplasmic reticulum</keyword>
<protein>
    <recommendedName>
        <fullName evidence="14">Serine palmitoyltransferase small subunit B</fullName>
    </recommendedName>
</protein>
<keyword evidence="4 11" id="KW-0812">Transmembrane</keyword>
<dbReference type="FunCoup" id="H2XUX1">
    <property type="interactions" value="1"/>
</dbReference>
<feature type="transmembrane region" description="Helical" evidence="11">
    <location>
        <begin position="15"/>
        <end position="35"/>
    </location>
</feature>
<reference evidence="12" key="4">
    <citation type="submission" date="2025-09" db="UniProtKB">
        <authorList>
            <consortium name="Ensembl"/>
        </authorList>
    </citation>
    <scope>IDENTIFICATION</scope>
</reference>
<accession>H2XUX1</accession>
<comment type="pathway">
    <text evidence="3">Sphingolipid metabolism.</text>
</comment>
<dbReference type="Pfam" id="PF11779">
    <property type="entry name" value="SPT_ssu-like"/>
    <property type="match status" value="1"/>
</dbReference>
<evidence type="ECO:0000256" key="5">
    <source>
        <dbReference type="ARBA" id="ARBA00022824"/>
    </source>
</evidence>
<dbReference type="EMBL" id="EAAA01001970">
    <property type="status" value="NOT_ANNOTATED_CDS"/>
    <property type="molecule type" value="Genomic_DNA"/>
</dbReference>
<evidence type="ECO:0000313" key="13">
    <source>
        <dbReference type="Proteomes" id="UP000008144"/>
    </source>
</evidence>
<evidence type="ECO:0000313" key="12">
    <source>
        <dbReference type="Ensembl" id="ENSCINP00000033455.1"/>
    </source>
</evidence>
<organism evidence="12 13">
    <name type="scientific">Ciona intestinalis</name>
    <name type="common">Transparent sea squirt</name>
    <name type="synonym">Ascidia intestinalis</name>
    <dbReference type="NCBI Taxonomy" id="7719"/>
    <lineage>
        <taxon>Eukaryota</taxon>
        <taxon>Metazoa</taxon>
        <taxon>Chordata</taxon>
        <taxon>Tunicata</taxon>
        <taxon>Ascidiacea</taxon>
        <taxon>Phlebobranchia</taxon>
        <taxon>Cionidae</taxon>
        <taxon>Ciona</taxon>
    </lineage>
</organism>
<dbReference type="PANTHER" id="PTHR47084">
    <property type="entry name" value="SERINE PALMITOYLTRANSFERASE SMALL SUBUNIT A"/>
    <property type="match status" value="1"/>
</dbReference>
<comment type="similarity">
    <text evidence="10">Belongs to the SPTSS family. SPTSSA subfamily.</text>
</comment>